<dbReference type="RefSeq" id="XP_018277572.1">
    <property type="nucleotide sequence ID" value="XM_018425475.1"/>
</dbReference>
<feature type="compositionally biased region" description="Basic residues" evidence="6">
    <location>
        <begin position="593"/>
        <end position="604"/>
    </location>
</feature>
<feature type="transmembrane region" description="Helical" evidence="7">
    <location>
        <begin position="423"/>
        <end position="447"/>
    </location>
</feature>
<sequence>MPDPSNVSDIELSSQTTREAIPSGRLSDNERLRMLGYDAVLGRPLSFWGSVGMSMCYNSVQFEFPSYSLLYSYRAPLLFIIGYPFLALLHLTLIGPFAELVSTYPVAGGMATWAWQCARHGVRGERQWGWLVAGLTLAMHLGKTIAYLHLVTGLIVTMSAALYGAGGASAAASGTPVVKPPWAEPVLQLALVALAGLVCLTRLGRSKTFWMVMGSYVQCSILLWIILLIVMSTKLKSVPELKALVRPLDLGFPTRSQWLYSFSRMIFMSLPLRVTAMDCSIHMAEETQSPSRTVPRVLWLTSALHYVGFYVTMTLHILIVVPFTQEKFQDNPYIASSIILGMNKAQTIALSVVMTIPVVLQVMCSTIVTSRFIFALARDRGLPFSDLLVRTDKHRQPWVALVGVLLILCISVCGQAVPQKPYYTLLITVNFYFINIPYMIPLVLYILSHLDLRLVGRPEFNLGRFSRPLARIAVAWLIVSTIQGLLPLTDHAYKKGDSANNMSYLPIFIGCMLLIMLVTWFLYGKRHYSGPIRALTIWATGTDIDPRNVATAPRGQAIREYIERKTGQPAPTTPKYPARTASGPRSPETPRSSRTKSSFHRLVGRSRDSGKTSPLASQGASDSPTRRNSVNPESGVLPRTECSVIPESGLLPESRHQTTTLNAIPESELLPETRLYDTTISVIPESGVLPETTTATFSLQRIPVPEGPFNRYSFDEREIMSAAQAESQLFPDPPRRASRTITPRSPPPPWRGSRNLSFNNYEERL</sequence>
<feature type="transmembrane region" description="Helical" evidence="7">
    <location>
        <begin position="398"/>
        <end position="417"/>
    </location>
</feature>
<organism evidence="8 9">
    <name type="scientific">Cutaneotrichosporon oleaginosum</name>
    <dbReference type="NCBI Taxonomy" id="879819"/>
    <lineage>
        <taxon>Eukaryota</taxon>
        <taxon>Fungi</taxon>
        <taxon>Dikarya</taxon>
        <taxon>Basidiomycota</taxon>
        <taxon>Agaricomycotina</taxon>
        <taxon>Tremellomycetes</taxon>
        <taxon>Trichosporonales</taxon>
        <taxon>Trichosporonaceae</taxon>
        <taxon>Cutaneotrichosporon</taxon>
    </lineage>
</organism>
<evidence type="ECO:0000256" key="3">
    <source>
        <dbReference type="ARBA" id="ARBA00022692"/>
    </source>
</evidence>
<feature type="transmembrane region" description="Helical" evidence="7">
    <location>
        <begin position="297"/>
        <end position="323"/>
    </location>
</feature>
<reference evidence="8 9" key="1">
    <citation type="submission" date="2015-03" db="EMBL/GenBank/DDBJ databases">
        <title>Genomics and transcriptomics of the oil-accumulating basidiomycete yeast T. oleaginosus allow insights into substrate utilization and the diverse evolutionary trajectories of mating systems in fungi.</title>
        <authorList>
            <consortium name="DOE Joint Genome Institute"/>
            <person name="Kourist R."/>
            <person name="Kracht O."/>
            <person name="Bracharz F."/>
            <person name="Lipzen A."/>
            <person name="Nolan M."/>
            <person name="Ohm R."/>
            <person name="Grigoriev I."/>
            <person name="Sun S."/>
            <person name="Heitman J."/>
            <person name="Bruck T."/>
            <person name="Nowrousian M."/>
        </authorList>
    </citation>
    <scope>NUCLEOTIDE SEQUENCE [LARGE SCALE GENOMIC DNA]</scope>
    <source>
        <strain evidence="8 9">IBC0246</strain>
    </source>
</reference>
<dbReference type="OrthoDB" id="10054429at2759"/>
<feature type="transmembrane region" description="Helical" evidence="7">
    <location>
        <begin position="73"/>
        <end position="94"/>
    </location>
</feature>
<evidence type="ECO:0000256" key="6">
    <source>
        <dbReference type="SAM" id="MobiDB-lite"/>
    </source>
</evidence>
<gene>
    <name evidence="8" type="ORF">CC85DRAFT_303523</name>
</gene>
<protein>
    <recommendedName>
        <fullName evidence="10">Amino acid transporter</fullName>
    </recommendedName>
</protein>
<dbReference type="InterPro" id="IPR002293">
    <property type="entry name" value="AA/rel_permease1"/>
</dbReference>
<evidence type="ECO:0000256" key="1">
    <source>
        <dbReference type="ARBA" id="ARBA00004141"/>
    </source>
</evidence>
<evidence type="ECO:0000313" key="9">
    <source>
        <dbReference type="Proteomes" id="UP000053611"/>
    </source>
</evidence>
<dbReference type="GeneID" id="28986078"/>
<feature type="compositionally biased region" description="Polar residues" evidence="6">
    <location>
        <begin position="755"/>
        <end position="765"/>
    </location>
</feature>
<proteinExistence type="predicted"/>
<accession>A0A0J0XJ40</accession>
<feature type="transmembrane region" description="Helical" evidence="7">
    <location>
        <begin position="503"/>
        <end position="523"/>
    </location>
</feature>
<keyword evidence="5 7" id="KW-0472">Membrane</keyword>
<feature type="transmembrane region" description="Helical" evidence="7">
    <location>
        <begin position="258"/>
        <end position="276"/>
    </location>
</feature>
<feature type="transmembrane region" description="Helical" evidence="7">
    <location>
        <begin position="468"/>
        <end position="488"/>
    </location>
</feature>
<keyword evidence="9" id="KW-1185">Reference proteome</keyword>
<feature type="region of interest" description="Disordered" evidence="6">
    <location>
        <begin position="1"/>
        <end position="21"/>
    </location>
</feature>
<feature type="compositionally biased region" description="Polar residues" evidence="6">
    <location>
        <begin position="611"/>
        <end position="632"/>
    </location>
</feature>
<dbReference type="PANTHER" id="PTHR45649">
    <property type="entry name" value="AMINO-ACID PERMEASE BAT1"/>
    <property type="match status" value="1"/>
</dbReference>
<feature type="transmembrane region" description="Helical" evidence="7">
    <location>
        <begin position="348"/>
        <end position="377"/>
    </location>
</feature>
<dbReference type="STRING" id="879819.A0A0J0XJ40"/>
<evidence type="ECO:0000256" key="7">
    <source>
        <dbReference type="SAM" id="Phobius"/>
    </source>
</evidence>
<keyword evidence="4 7" id="KW-1133">Transmembrane helix</keyword>
<feature type="region of interest" description="Disordered" evidence="6">
    <location>
        <begin position="561"/>
        <end position="641"/>
    </location>
</feature>
<evidence type="ECO:0008006" key="10">
    <source>
        <dbReference type="Google" id="ProtNLM"/>
    </source>
</evidence>
<dbReference type="GO" id="GO:0022857">
    <property type="term" value="F:transmembrane transporter activity"/>
    <property type="evidence" value="ECO:0007669"/>
    <property type="project" value="InterPro"/>
</dbReference>
<evidence type="ECO:0000256" key="2">
    <source>
        <dbReference type="ARBA" id="ARBA00022448"/>
    </source>
</evidence>
<keyword evidence="3 7" id="KW-0812">Transmembrane</keyword>
<feature type="region of interest" description="Disordered" evidence="6">
    <location>
        <begin position="724"/>
        <end position="765"/>
    </location>
</feature>
<feature type="transmembrane region" description="Helical" evidence="7">
    <location>
        <begin position="145"/>
        <end position="166"/>
    </location>
</feature>
<dbReference type="Pfam" id="PF13520">
    <property type="entry name" value="AA_permease_2"/>
    <property type="match status" value="1"/>
</dbReference>
<evidence type="ECO:0000256" key="5">
    <source>
        <dbReference type="ARBA" id="ARBA00023136"/>
    </source>
</evidence>
<evidence type="ECO:0000256" key="4">
    <source>
        <dbReference type="ARBA" id="ARBA00022989"/>
    </source>
</evidence>
<dbReference type="PANTHER" id="PTHR45649:SF9">
    <property type="entry name" value="AMINO-ACID PERMEASE 2"/>
    <property type="match status" value="1"/>
</dbReference>
<name>A0A0J0XJ40_9TREE</name>
<dbReference type="GO" id="GO:0016020">
    <property type="term" value="C:membrane"/>
    <property type="evidence" value="ECO:0007669"/>
    <property type="project" value="UniProtKB-SubCell"/>
</dbReference>
<dbReference type="EMBL" id="KQ087223">
    <property type="protein sequence ID" value="KLT41081.1"/>
    <property type="molecule type" value="Genomic_DNA"/>
</dbReference>
<evidence type="ECO:0000313" key="8">
    <source>
        <dbReference type="EMBL" id="KLT41081.1"/>
    </source>
</evidence>
<feature type="transmembrane region" description="Helical" evidence="7">
    <location>
        <begin position="210"/>
        <end position="231"/>
    </location>
</feature>
<keyword evidence="2" id="KW-0813">Transport</keyword>
<feature type="compositionally biased region" description="Polar residues" evidence="6">
    <location>
        <begin position="1"/>
        <end position="18"/>
    </location>
</feature>
<dbReference type="AlphaFoldDB" id="A0A0J0XJ40"/>
<comment type="subcellular location">
    <subcellularLocation>
        <location evidence="1">Membrane</location>
        <topology evidence="1">Multi-pass membrane protein</topology>
    </subcellularLocation>
</comment>
<feature type="transmembrane region" description="Helical" evidence="7">
    <location>
        <begin position="186"/>
        <end position="203"/>
    </location>
</feature>
<dbReference type="Gene3D" id="1.20.1740.10">
    <property type="entry name" value="Amino acid/polyamine transporter I"/>
    <property type="match status" value="1"/>
</dbReference>
<dbReference type="Proteomes" id="UP000053611">
    <property type="component" value="Unassembled WGS sequence"/>
</dbReference>